<dbReference type="AlphaFoldDB" id="A0A498M3D7"/>
<dbReference type="Pfam" id="PF18804">
    <property type="entry name" value="CxC3"/>
    <property type="match status" value="1"/>
</dbReference>
<dbReference type="PANTHER" id="PTHR33104">
    <property type="entry name" value="SI:DKEY-29D5.2"/>
    <property type="match status" value="1"/>
</dbReference>
<evidence type="ECO:0000313" key="3">
    <source>
        <dbReference type="Proteomes" id="UP000290572"/>
    </source>
</evidence>
<reference evidence="2 3" key="1">
    <citation type="submission" date="2018-03" db="EMBL/GenBank/DDBJ databases">
        <title>Draft genome sequence of Rohu Carp (Labeo rohita).</title>
        <authorList>
            <person name="Das P."/>
            <person name="Kushwaha B."/>
            <person name="Joshi C.G."/>
            <person name="Kumar D."/>
            <person name="Nagpure N.S."/>
            <person name="Sahoo L."/>
            <person name="Das S.P."/>
            <person name="Bit A."/>
            <person name="Patnaik S."/>
            <person name="Meher P.K."/>
            <person name="Jayasankar P."/>
            <person name="Koringa P.G."/>
            <person name="Patel N.V."/>
            <person name="Hinsu A.T."/>
            <person name="Kumar R."/>
            <person name="Pandey M."/>
            <person name="Agarwal S."/>
            <person name="Srivastava S."/>
            <person name="Singh M."/>
            <person name="Iquebal M.A."/>
            <person name="Jaiswal S."/>
            <person name="Angadi U.B."/>
            <person name="Kumar N."/>
            <person name="Raza M."/>
            <person name="Shah T.M."/>
            <person name="Rai A."/>
            <person name="Jena J.K."/>
        </authorList>
    </citation>
    <scope>NUCLEOTIDE SEQUENCE [LARGE SCALE GENOMIC DNA]</scope>
    <source>
        <strain evidence="2">DASCIFA01</strain>
        <tissue evidence="2">Testis</tissue>
    </source>
</reference>
<dbReference type="STRING" id="84645.A0A498M3D7"/>
<proteinExistence type="predicted"/>
<accession>A0A498M3D7</accession>
<dbReference type="PANTHER" id="PTHR33104:SF2">
    <property type="entry name" value="CXC3 LIKE CYSTEINE CLUSTER DOMAIN-CONTAINING PROTEIN"/>
    <property type="match status" value="1"/>
</dbReference>
<dbReference type="EMBL" id="QBIY01012959">
    <property type="protein sequence ID" value="RXN13634.1"/>
    <property type="molecule type" value="Genomic_DNA"/>
</dbReference>
<dbReference type="InterPro" id="IPR040564">
    <property type="entry name" value="CxC3-like"/>
</dbReference>
<evidence type="ECO:0000259" key="1">
    <source>
        <dbReference type="Pfam" id="PF18804"/>
    </source>
</evidence>
<gene>
    <name evidence="2" type="ORF">ROHU_009576</name>
</gene>
<sequence>MHGFYKYIPPTEFVKLHDDKHIICEQDSLLPTAFPQKICSCDTSDVAISVGRYNLHVPVLTCKHCKKQWAPEVSDFARSGYWPATMQAQTLFHQDLFHSFEAMKTAAPGMSVKAFTAMLDQRTKQFGRTGKVNADAFQRSFLQYVYCNTEVNQLLGKEPFVCPACSPEMVAVSVDGNRKLYRFQKTNQTDMLTVHAIGWNQRKENGLHIALSSRFKKTVEKILEVTGSLKKMQDQLHCCDDMLKQWVVDVKQWASSDRNKRCQKIAQEKKHLLEEIQRYNQHPDGDPVDTKSVVQKLFRRCRHYHQEEAF</sequence>
<evidence type="ECO:0000313" key="2">
    <source>
        <dbReference type="EMBL" id="RXN13634.1"/>
    </source>
</evidence>
<protein>
    <recommendedName>
        <fullName evidence="1">CxC3 like cysteine cluster domain-containing protein</fullName>
    </recommendedName>
</protein>
<organism evidence="2 3">
    <name type="scientific">Labeo rohita</name>
    <name type="common">Indian major carp</name>
    <name type="synonym">Cyprinus rohita</name>
    <dbReference type="NCBI Taxonomy" id="84645"/>
    <lineage>
        <taxon>Eukaryota</taxon>
        <taxon>Metazoa</taxon>
        <taxon>Chordata</taxon>
        <taxon>Craniata</taxon>
        <taxon>Vertebrata</taxon>
        <taxon>Euteleostomi</taxon>
        <taxon>Actinopterygii</taxon>
        <taxon>Neopterygii</taxon>
        <taxon>Teleostei</taxon>
        <taxon>Ostariophysi</taxon>
        <taxon>Cypriniformes</taxon>
        <taxon>Cyprinidae</taxon>
        <taxon>Labeoninae</taxon>
        <taxon>Labeonini</taxon>
        <taxon>Labeo</taxon>
    </lineage>
</organism>
<keyword evidence="3" id="KW-1185">Reference proteome</keyword>
<dbReference type="Proteomes" id="UP000290572">
    <property type="component" value="Unassembled WGS sequence"/>
</dbReference>
<comment type="caution">
    <text evidence="2">The sequence shown here is derived from an EMBL/GenBank/DDBJ whole genome shotgun (WGS) entry which is preliminary data.</text>
</comment>
<feature type="domain" description="CxC3 like cysteine cluster" evidence="1">
    <location>
        <begin position="40"/>
        <end position="121"/>
    </location>
</feature>
<name>A0A498M3D7_LABRO</name>